<dbReference type="OrthoDB" id="2659705at2759"/>
<evidence type="ECO:0000313" key="1">
    <source>
        <dbReference type="EMBL" id="EGO20937.1"/>
    </source>
</evidence>
<gene>
    <name evidence="1" type="ORF">SERLADRAFT_475373</name>
</gene>
<name>F8P670_SERL9</name>
<dbReference type="GeneID" id="18820631"/>
<dbReference type="AlphaFoldDB" id="F8P670"/>
<dbReference type="KEGG" id="sla:SERLADRAFT_475373"/>
<organism>
    <name type="scientific">Serpula lacrymans var. lacrymans (strain S7.9)</name>
    <name type="common">Dry rot fungus</name>
    <dbReference type="NCBI Taxonomy" id="578457"/>
    <lineage>
        <taxon>Eukaryota</taxon>
        <taxon>Fungi</taxon>
        <taxon>Dikarya</taxon>
        <taxon>Basidiomycota</taxon>
        <taxon>Agaricomycotina</taxon>
        <taxon>Agaricomycetes</taxon>
        <taxon>Agaricomycetidae</taxon>
        <taxon>Boletales</taxon>
        <taxon>Coniophorineae</taxon>
        <taxon>Serpulaceae</taxon>
        <taxon>Serpula</taxon>
    </lineage>
</organism>
<reference evidence="1" key="1">
    <citation type="submission" date="2011-04" db="EMBL/GenBank/DDBJ databases">
        <title>Evolution of plant cell wall degrading machinery underlies the functional diversity of forest fungi.</title>
        <authorList>
            <consortium name="US DOE Joint Genome Institute (JGI-PGF)"/>
            <person name="Eastwood D.C."/>
            <person name="Floudas D."/>
            <person name="Binder M."/>
            <person name="Majcherczyk A."/>
            <person name="Schneider P."/>
            <person name="Aerts A."/>
            <person name="Asiegbu F.O."/>
            <person name="Baker S.E."/>
            <person name="Barry K."/>
            <person name="Bendiksby M."/>
            <person name="Blumentritt M."/>
            <person name="Coutinho P.M."/>
            <person name="Cullen D."/>
            <person name="Cullen D."/>
            <person name="Gathman A."/>
            <person name="Goodell B."/>
            <person name="Henrissat B."/>
            <person name="Ihrmark K."/>
            <person name="Kauserud H."/>
            <person name="Kohler A."/>
            <person name="LaButti K."/>
            <person name="Lapidus A."/>
            <person name="Lavin J.L."/>
            <person name="Lee Y.-H."/>
            <person name="Lindquist E."/>
            <person name="Lilly W."/>
            <person name="Lucas S."/>
            <person name="Morin E."/>
            <person name="Murat C."/>
            <person name="Oguiza J.A."/>
            <person name="Park J."/>
            <person name="Pisabarro A.G."/>
            <person name="Riley R."/>
            <person name="Rosling A."/>
            <person name="Salamov A."/>
            <person name="Schmidt O."/>
            <person name="Schmutz J."/>
            <person name="Skrede I."/>
            <person name="Stenlid J."/>
            <person name="Wiebenga A."/>
            <person name="Xie X."/>
            <person name="Kues U."/>
            <person name="Hibbett D.S."/>
            <person name="Hoffmeister D."/>
            <person name="Hogberg N."/>
            <person name="Martin F."/>
            <person name="Grigoriev I.V."/>
            <person name="Watkinson S.C."/>
        </authorList>
    </citation>
    <scope>NUCLEOTIDE SEQUENCE</scope>
    <source>
        <strain evidence="1">S7.9</strain>
    </source>
</reference>
<dbReference type="HOGENOM" id="CLU_180246_0_0_1"/>
<protein>
    <submittedName>
        <fullName evidence="1">Uncharacterized protein</fullName>
    </submittedName>
</protein>
<dbReference type="RefSeq" id="XP_007321894.1">
    <property type="nucleotide sequence ID" value="XM_007321832.1"/>
</dbReference>
<sequence>MMAQNYSTENAMRAPKGWTNNVFSLEKVKNMLANGTGKPEASIKDILEEIQGDQYVFSSEGDFYFWNCASERGAVVLEPKEKDRLWKQMEADIMKIRMRQL</sequence>
<proteinExistence type="predicted"/>
<accession>F8P670</accession>
<dbReference type="EMBL" id="GL945439">
    <property type="protein sequence ID" value="EGO20937.1"/>
    <property type="molecule type" value="Genomic_DNA"/>
</dbReference>
<dbReference type="Proteomes" id="UP000008064">
    <property type="component" value="Unassembled WGS sequence"/>
</dbReference>